<feature type="compositionally biased region" description="Polar residues" evidence="2">
    <location>
        <begin position="98"/>
        <end position="109"/>
    </location>
</feature>
<feature type="domain" description="RRM" evidence="3">
    <location>
        <begin position="747"/>
        <end position="825"/>
    </location>
</feature>
<dbReference type="SMART" id="SM00360">
    <property type="entry name" value="RRM"/>
    <property type="match status" value="1"/>
</dbReference>
<dbReference type="PANTHER" id="PTHR43327">
    <property type="entry name" value="STOMATIN-LIKE PROTEIN 2, MITOCHONDRIAL"/>
    <property type="match status" value="1"/>
</dbReference>
<evidence type="ECO:0000256" key="1">
    <source>
        <dbReference type="PROSITE-ProRule" id="PRU00176"/>
    </source>
</evidence>
<feature type="compositionally biased region" description="Basic and acidic residues" evidence="2">
    <location>
        <begin position="156"/>
        <end position="170"/>
    </location>
</feature>
<dbReference type="Pfam" id="PF00076">
    <property type="entry name" value="RRM_1"/>
    <property type="match status" value="1"/>
</dbReference>
<feature type="compositionally biased region" description="Acidic residues" evidence="2">
    <location>
        <begin position="30"/>
        <end position="40"/>
    </location>
</feature>
<dbReference type="InterPro" id="IPR000504">
    <property type="entry name" value="RRM_dom"/>
</dbReference>
<organism evidence="4 5">
    <name type="scientific">Salix brachista</name>
    <dbReference type="NCBI Taxonomy" id="2182728"/>
    <lineage>
        <taxon>Eukaryota</taxon>
        <taxon>Viridiplantae</taxon>
        <taxon>Streptophyta</taxon>
        <taxon>Embryophyta</taxon>
        <taxon>Tracheophyta</taxon>
        <taxon>Spermatophyta</taxon>
        <taxon>Magnoliopsida</taxon>
        <taxon>eudicotyledons</taxon>
        <taxon>Gunneridae</taxon>
        <taxon>Pentapetalae</taxon>
        <taxon>rosids</taxon>
        <taxon>fabids</taxon>
        <taxon>Malpighiales</taxon>
        <taxon>Salicaceae</taxon>
        <taxon>Saliceae</taxon>
        <taxon>Salix</taxon>
    </lineage>
</organism>
<comment type="caution">
    <text evidence="4">The sequence shown here is derived from an EMBL/GenBank/DDBJ whole genome shotgun (WGS) entry which is preliminary data.</text>
</comment>
<evidence type="ECO:0000313" key="4">
    <source>
        <dbReference type="EMBL" id="KAB5525378.1"/>
    </source>
</evidence>
<feature type="compositionally biased region" description="Polar residues" evidence="2">
    <location>
        <begin position="892"/>
        <end position="904"/>
    </location>
</feature>
<dbReference type="GO" id="GO:0003723">
    <property type="term" value="F:RNA binding"/>
    <property type="evidence" value="ECO:0007669"/>
    <property type="project" value="UniProtKB-UniRule"/>
</dbReference>
<feature type="region of interest" description="Disordered" evidence="2">
    <location>
        <begin position="326"/>
        <end position="345"/>
    </location>
</feature>
<feature type="compositionally biased region" description="Polar residues" evidence="2">
    <location>
        <begin position="940"/>
        <end position="949"/>
    </location>
</feature>
<feature type="region of interest" description="Disordered" evidence="2">
    <location>
        <begin position="656"/>
        <end position="686"/>
    </location>
</feature>
<evidence type="ECO:0000313" key="5">
    <source>
        <dbReference type="Proteomes" id="UP000326939"/>
    </source>
</evidence>
<feature type="region of interest" description="Disordered" evidence="2">
    <location>
        <begin position="358"/>
        <end position="581"/>
    </location>
</feature>
<feature type="compositionally biased region" description="Acidic residues" evidence="2">
    <location>
        <begin position="434"/>
        <end position="464"/>
    </location>
</feature>
<reference evidence="5" key="1">
    <citation type="journal article" date="2019" name="Gigascience">
        <title>De novo genome assembly of the endangered Acer yangbiense, a plant species with extremely small populations endemic to Yunnan Province, China.</title>
        <authorList>
            <person name="Yang J."/>
            <person name="Wariss H.M."/>
            <person name="Tao L."/>
            <person name="Zhang R."/>
            <person name="Yun Q."/>
            <person name="Hollingsworth P."/>
            <person name="Dao Z."/>
            <person name="Luo G."/>
            <person name="Guo H."/>
            <person name="Ma Y."/>
            <person name="Sun W."/>
        </authorList>
    </citation>
    <scope>NUCLEOTIDE SEQUENCE [LARGE SCALE GENOMIC DNA]</scope>
    <source>
        <strain evidence="5">cv. br00</strain>
    </source>
</reference>
<keyword evidence="1" id="KW-0694">RNA-binding</keyword>
<feature type="region of interest" description="Disordered" evidence="2">
    <location>
        <begin position="709"/>
        <end position="739"/>
    </location>
</feature>
<dbReference type="Pfam" id="PF01145">
    <property type="entry name" value="Band_7"/>
    <property type="match status" value="1"/>
</dbReference>
<feature type="compositionally biased region" description="Basic and acidic residues" evidence="2">
    <location>
        <begin position="204"/>
        <end position="225"/>
    </location>
</feature>
<feature type="compositionally biased region" description="Acidic residues" evidence="2">
    <location>
        <begin position="540"/>
        <end position="570"/>
    </location>
</feature>
<dbReference type="CDD" id="cd00590">
    <property type="entry name" value="RRM_SF"/>
    <property type="match status" value="1"/>
</dbReference>
<feature type="region of interest" description="Disordered" evidence="2">
    <location>
        <begin position="601"/>
        <end position="634"/>
    </location>
</feature>
<dbReference type="EMBL" id="VDCV01000015">
    <property type="protein sequence ID" value="KAB5525378.1"/>
    <property type="molecule type" value="Genomic_DNA"/>
</dbReference>
<dbReference type="Gene3D" id="3.30.479.30">
    <property type="entry name" value="Band 7 domain"/>
    <property type="match status" value="1"/>
</dbReference>
<dbReference type="InterPro" id="IPR035979">
    <property type="entry name" value="RBD_domain_sf"/>
</dbReference>
<feature type="compositionally biased region" description="Basic and acidic residues" evidence="2">
    <location>
        <begin position="420"/>
        <end position="433"/>
    </location>
</feature>
<feature type="compositionally biased region" description="Basic and acidic residues" evidence="2">
    <location>
        <begin position="238"/>
        <end position="255"/>
    </location>
</feature>
<feature type="compositionally biased region" description="Basic and acidic residues" evidence="2">
    <location>
        <begin position="528"/>
        <end position="539"/>
    </location>
</feature>
<dbReference type="Gene3D" id="3.30.70.330">
    <property type="match status" value="1"/>
</dbReference>
<feature type="region of interest" description="Disordered" evidence="2">
    <location>
        <begin position="98"/>
        <end position="321"/>
    </location>
</feature>
<dbReference type="PANTHER" id="PTHR43327:SF11">
    <property type="entry name" value="HYPERSENSITIVE-INDUCED RESPONSE PROTEIN 4"/>
    <property type="match status" value="1"/>
</dbReference>
<dbReference type="CDD" id="cd03407">
    <property type="entry name" value="SPFH_like_u4"/>
    <property type="match status" value="1"/>
</dbReference>
<accession>A0A5N5K1K8</accession>
<feature type="compositionally biased region" description="Basic and acidic residues" evidence="2">
    <location>
        <begin position="283"/>
        <end position="303"/>
    </location>
</feature>
<dbReference type="InterPro" id="IPR050710">
    <property type="entry name" value="Band7/mec-2_domain"/>
</dbReference>
<sequence>MPPRRSTRRRAKATSEKSTRISKRQAVQSTEEEINDEIDVEEVKIKQEEIDENDNVVDDSERSPEKLKGDKDGTLDDKSRVVAFVKREMDGILEENLNFNGNEAANQNSVEKETPSASDEVVKSLEHLDGISRVQEGGDNEENSDNVMKSPVHMDNCSRDQESGDKEEKGANGVKNDYYNEDNNAIESPGRLNDFYGIQEGGDGEGKSADKREETDNVKDGEHSKGKNVMKSPGQLDKCFRVREDGDEEGKKGDNVENDEDNSVIKSPAHMDDTSGVQEGGAEEGKATCERESIDGVKDKEGNKVNNFMKSPGHADKFIGVQDDGDEEMKSADDMEDGDGEDNKVMESLGYLDDFSRVQEVSNEEGKSACKGENVDCAKDNEVNSGMESTGPAGESIGDQDDDDEELRSADGMEDDGDGEDNKLMESLGHLDECTDVQEGCDEEGNIADDMEDIEDSDDTEEVEDHSLTSSGKQRQQEIHVGHSDECTDVQEGCDEEGNIADDMEDNEDIDDTEEVEDHSLTSSGKQRQQEIHVGHLDECTDVQEGCDEEGNIADDMEDNEDSDDTEEVEDHSLTSSGKQRQLEIHVGLLDECTDVQECCDEEGNIADDMEDNEDSDDTEEVEDHSLTSSGKQRQLAIHVGHLDECTDVQEGCDEEGNIADDMEDNEDSDDTEEVEDHSLTSSGKQRQLAIHVGHLDECTDVQEGCDEEGNIADDMEDNEDSDDTEEVEDHSLTSSGKQRQLAIHVTSVHVKGLVKSWNVKKLEELCKQYGEIVNVWLPRNFGARHKDFGFIAFSSHKSALACVEGINNTQLGGETKVKADLAKTRFRGVMQKKGRWGKQHAKFEEVEAEIKAQVHGDEFKGTRKRGRGIAKEESQAPSLLNSTKEGKPNNHRTGFSEGQNANPVKTACKIKNLPQKSNDRGKRKIEHDYNNRQSKKSRGNAQGRQINRYSAKKPHSKEGNRSISGSKRHQLDMEPHAGYIEPATRKPARHYAGYAEATHWHQGQSHSSYLEHTFQNQSQPSVRYARPGFGRQALPRAGYIEPTAETHGFVANDYSLRRAGGYSGQGNQGSAYVRGSASPPSRAQNYTSYAAYQGFAGVSRSFGGSVGGIRDIDSSHSCASLLPSDQASVGVVERWGRFERLAPPGFHFFNCLAGQCLAGVLSTRIHSLDVRIETKTKDNVFVQLVCSIQYRVVKENADDAFYELANPKEQIQAYVFDVVRAIVPRMALDELFEQKGEVAKAVLEELEKVMGAYGYCIEHILMVDIIPDDTVRRAMNEINAAQRLQLASVYKGEAEKVLQVKRAEAEAEAKYLGGVGVARQRQAITDGLRENILEFSHKVSGTSAKEVMDLIMITQYFDTIKDLGNSSKNTTVFIPHGPGHVRDIGDQIRNGMMEASCAQIDQQ</sequence>
<dbReference type="PROSITE" id="PS50102">
    <property type="entry name" value="RRM"/>
    <property type="match status" value="1"/>
</dbReference>
<dbReference type="InterPro" id="IPR012677">
    <property type="entry name" value="Nucleotide-bd_a/b_plait_sf"/>
</dbReference>
<dbReference type="SUPFAM" id="SSF117892">
    <property type="entry name" value="Band 7/SPFH domain"/>
    <property type="match status" value="1"/>
</dbReference>
<feature type="region of interest" description="Disordered" evidence="2">
    <location>
        <begin position="858"/>
        <end position="974"/>
    </location>
</feature>
<feature type="compositionally biased region" description="Basic and acidic residues" evidence="2">
    <location>
        <begin position="475"/>
        <end position="486"/>
    </location>
</feature>
<dbReference type="InterPro" id="IPR036013">
    <property type="entry name" value="Band_7/SPFH_dom_sf"/>
</dbReference>
<gene>
    <name evidence="4" type="ORF">DKX38_023127</name>
</gene>
<dbReference type="InterPro" id="IPR001107">
    <property type="entry name" value="Band_7"/>
</dbReference>
<feature type="region of interest" description="Disordered" evidence="2">
    <location>
        <begin position="1"/>
        <end position="78"/>
    </location>
</feature>
<feature type="compositionally biased region" description="Basic and acidic residues" evidence="2">
    <location>
        <begin position="59"/>
        <end position="78"/>
    </location>
</feature>
<protein>
    <recommendedName>
        <fullName evidence="3">RRM domain-containing protein</fullName>
    </recommendedName>
</protein>
<evidence type="ECO:0000259" key="3">
    <source>
        <dbReference type="PROSITE" id="PS50102"/>
    </source>
</evidence>
<feature type="compositionally biased region" description="Basic residues" evidence="2">
    <location>
        <begin position="1"/>
        <end position="12"/>
    </location>
</feature>
<dbReference type="SUPFAM" id="SSF54928">
    <property type="entry name" value="RNA-binding domain, RBD"/>
    <property type="match status" value="1"/>
</dbReference>
<feature type="compositionally biased region" description="Basic and acidic residues" evidence="2">
    <location>
        <begin position="918"/>
        <end position="931"/>
    </location>
</feature>
<feature type="compositionally biased region" description="Acidic residues" evidence="2">
    <location>
        <begin position="49"/>
        <end position="58"/>
    </location>
</feature>
<feature type="compositionally biased region" description="Basic and acidic residues" evidence="2">
    <location>
        <begin position="364"/>
        <end position="382"/>
    </location>
</feature>
<evidence type="ECO:0000256" key="2">
    <source>
        <dbReference type="SAM" id="MobiDB-lite"/>
    </source>
</evidence>
<feature type="compositionally biased region" description="Acidic residues" evidence="2">
    <location>
        <begin position="601"/>
        <end position="623"/>
    </location>
</feature>
<feature type="compositionally biased region" description="Acidic residues" evidence="2">
    <location>
        <begin position="398"/>
        <end position="419"/>
    </location>
</feature>
<feature type="compositionally biased region" description="Acidic residues" evidence="2">
    <location>
        <begin position="487"/>
        <end position="517"/>
    </location>
</feature>
<dbReference type="SMART" id="SM00244">
    <property type="entry name" value="PHB"/>
    <property type="match status" value="1"/>
</dbReference>
<feature type="compositionally biased region" description="Acidic residues" evidence="2">
    <location>
        <begin position="709"/>
        <end position="729"/>
    </location>
</feature>
<feature type="compositionally biased region" description="Acidic residues" evidence="2">
    <location>
        <begin position="656"/>
        <end position="676"/>
    </location>
</feature>
<feature type="compositionally biased region" description="Basic and acidic residues" evidence="2">
    <location>
        <begin position="110"/>
        <end position="130"/>
    </location>
</feature>
<dbReference type="Proteomes" id="UP000326939">
    <property type="component" value="Chromosome 15"/>
</dbReference>
<proteinExistence type="predicted"/>
<keyword evidence="5" id="KW-1185">Reference proteome</keyword>
<name>A0A5N5K1K8_9ROSI</name>